<organism evidence="13 14">
    <name type="scientific">Aplysia californica</name>
    <name type="common">California sea hare</name>
    <dbReference type="NCBI Taxonomy" id="6500"/>
    <lineage>
        <taxon>Eukaryota</taxon>
        <taxon>Metazoa</taxon>
        <taxon>Spiralia</taxon>
        <taxon>Lophotrochozoa</taxon>
        <taxon>Mollusca</taxon>
        <taxon>Gastropoda</taxon>
        <taxon>Heterobranchia</taxon>
        <taxon>Euthyneura</taxon>
        <taxon>Tectipleura</taxon>
        <taxon>Aplysiida</taxon>
        <taxon>Aplysioidea</taxon>
        <taxon>Aplysiidae</taxon>
        <taxon>Aplysia</taxon>
    </lineage>
</organism>
<evidence type="ECO:0000256" key="7">
    <source>
        <dbReference type="PROSITE-ProRule" id="PRU00175"/>
    </source>
</evidence>
<feature type="compositionally biased region" description="Basic and acidic residues" evidence="9">
    <location>
        <begin position="1228"/>
        <end position="1238"/>
    </location>
</feature>
<dbReference type="GeneID" id="101860434"/>
<feature type="region of interest" description="Disordered" evidence="9">
    <location>
        <begin position="1106"/>
        <end position="1238"/>
    </location>
</feature>
<dbReference type="InterPro" id="IPR011009">
    <property type="entry name" value="Kinase-like_dom_sf"/>
</dbReference>
<feature type="region of interest" description="Disordered" evidence="9">
    <location>
        <begin position="156"/>
        <end position="184"/>
    </location>
</feature>
<evidence type="ECO:0000313" key="14">
    <source>
        <dbReference type="RefSeq" id="XP_035827456.1"/>
    </source>
</evidence>
<dbReference type="CDD" id="cd06630">
    <property type="entry name" value="STKc_MEKK1"/>
    <property type="match status" value="1"/>
</dbReference>
<dbReference type="Pfam" id="PF21040">
    <property type="entry name" value="CEP104-like_TOG"/>
    <property type="match status" value="1"/>
</dbReference>
<evidence type="ECO:0000256" key="5">
    <source>
        <dbReference type="ARBA" id="ARBA00022833"/>
    </source>
</evidence>
<feature type="compositionally biased region" description="Basic residues" evidence="9">
    <location>
        <begin position="960"/>
        <end position="970"/>
    </location>
</feature>
<dbReference type="InterPro" id="IPR017441">
    <property type="entry name" value="Protein_kinase_ATP_BS"/>
</dbReference>
<feature type="compositionally biased region" description="Polar residues" evidence="9">
    <location>
        <begin position="156"/>
        <end position="168"/>
    </location>
</feature>
<feature type="compositionally biased region" description="Polar residues" evidence="9">
    <location>
        <begin position="196"/>
        <end position="217"/>
    </location>
</feature>
<dbReference type="Gene3D" id="1.10.510.10">
    <property type="entry name" value="Transferase(Phosphotransferase) domain 1"/>
    <property type="match status" value="1"/>
</dbReference>
<dbReference type="RefSeq" id="XP_035827456.1">
    <property type="nucleotide sequence ID" value="XM_035971563.1"/>
</dbReference>
<feature type="compositionally biased region" description="Basic residues" evidence="9">
    <location>
        <begin position="890"/>
        <end position="902"/>
    </location>
</feature>
<dbReference type="InterPro" id="IPR001841">
    <property type="entry name" value="Znf_RING"/>
</dbReference>
<protein>
    <submittedName>
        <fullName evidence="14">Mitogen-activated protein kinase kinase kinase 1 isoform X1</fullName>
    </submittedName>
</protein>
<feature type="compositionally biased region" description="Polar residues" evidence="9">
    <location>
        <begin position="1117"/>
        <end position="1126"/>
    </location>
</feature>
<dbReference type="PANTHER" id="PTHR48016">
    <property type="entry name" value="MAP KINASE KINASE KINASE SSK2-RELATED-RELATED"/>
    <property type="match status" value="1"/>
</dbReference>
<dbReference type="PROSITE" id="PS00108">
    <property type="entry name" value="PROTEIN_KINASE_ST"/>
    <property type="match status" value="1"/>
</dbReference>
<reference evidence="14" key="1">
    <citation type="submission" date="2025-08" db="UniProtKB">
        <authorList>
            <consortium name="RefSeq"/>
        </authorList>
    </citation>
    <scope>IDENTIFICATION</scope>
</reference>
<name>A0ABM1VYG3_APLCA</name>
<feature type="compositionally biased region" description="Polar residues" evidence="9">
    <location>
        <begin position="447"/>
        <end position="456"/>
    </location>
</feature>
<evidence type="ECO:0000259" key="11">
    <source>
        <dbReference type="PROSITE" id="PS50089"/>
    </source>
</evidence>
<evidence type="ECO:0000259" key="12">
    <source>
        <dbReference type="PROSITE" id="PS50966"/>
    </source>
</evidence>
<dbReference type="SMART" id="SM00220">
    <property type="entry name" value="S_TKc"/>
    <property type="match status" value="1"/>
</dbReference>
<keyword evidence="5" id="KW-0862">Zinc</keyword>
<feature type="compositionally biased region" description="Low complexity" evidence="9">
    <location>
        <begin position="1212"/>
        <end position="1227"/>
    </location>
</feature>
<feature type="region of interest" description="Disordered" evidence="9">
    <location>
        <begin position="447"/>
        <end position="482"/>
    </location>
</feature>
<keyword evidence="4 14" id="KW-0418">Kinase</keyword>
<feature type="compositionally biased region" description="Basic and acidic residues" evidence="9">
    <location>
        <begin position="1196"/>
        <end position="1211"/>
    </location>
</feature>
<dbReference type="CDD" id="cd16494">
    <property type="entry name" value="RING-CH-C4HC3_ZSWM2"/>
    <property type="match status" value="1"/>
</dbReference>
<feature type="compositionally biased region" description="Basic and acidic residues" evidence="9">
    <location>
        <begin position="1170"/>
        <end position="1182"/>
    </location>
</feature>
<dbReference type="Pfam" id="PF00069">
    <property type="entry name" value="Pkinase"/>
    <property type="match status" value="1"/>
</dbReference>
<keyword evidence="6 8" id="KW-0067">ATP-binding</keyword>
<dbReference type="InterPro" id="IPR000719">
    <property type="entry name" value="Prot_kinase_dom"/>
</dbReference>
<feature type="compositionally biased region" description="Basic and acidic residues" evidence="9">
    <location>
        <begin position="344"/>
        <end position="353"/>
    </location>
</feature>
<dbReference type="InterPro" id="IPR011989">
    <property type="entry name" value="ARM-like"/>
</dbReference>
<feature type="domain" description="Protein kinase" evidence="10">
    <location>
        <begin position="1301"/>
        <end position="1566"/>
    </location>
</feature>
<keyword evidence="2 8" id="KW-0547">Nucleotide-binding</keyword>
<evidence type="ECO:0000256" key="4">
    <source>
        <dbReference type="ARBA" id="ARBA00022777"/>
    </source>
</evidence>
<accession>A0ABM1VYG3</accession>
<dbReference type="InterPro" id="IPR013083">
    <property type="entry name" value="Znf_RING/FYVE/PHD"/>
</dbReference>
<feature type="region of interest" description="Disordered" evidence="9">
    <location>
        <begin position="705"/>
        <end position="737"/>
    </location>
</feature>
<dbReference type="PROSITE" id="PS50966">
    <property type="entry name" value="ZF_SWIM"/>
    <property type="match status" value="1"/>
</dbReference>
<evidence type="ECO:0000256" key="8">
    <source>
        <dbReference type="PROSITE-ProRule" id="PRU10141"/>
    </source>
</evidence>
<evidence type="ECO:0000256" key="1">
    <source>
        <dbReference type="ARBA" id="ARBA00022679"/>
    </source>
</evidence>
<evidence type="ECO:0000256" key="2">
    <source>
        <dbReference type="ARBA" id="ARBA00022741"/>
    </source>
</evidence>
<evidence type="ECO:0000256" key="6">
    <source>
        <dbReference type="ARBA" id="ARBA00022840"/>
    </source>
</evidence>
<feature type="compositionally biased region" description="Low complexity" evidence="9">
    <location>
        <begin position="1012"/>
        <end position="1021"/>
    </location>
</feature>
<keyword evidence="1" id="KW-0808">Transferase</keyword>
<evidence type="ECO:0000256" key="3">
    <source>
        <dbReference type="ARBA" id="ARBA00022771"/>
    </source>
</evidence>
<feature type="region of interest" description="Disordered" evidence="9">
    <location>
        <begin position="336"/>
        <end position="381"/>
    </location>
</feature>
<dbReference type="Gene3D" id="1.25.10.10">
    <property type="entry name" value="Leucine-rich Repeat Variant"/>
    <property type="match status" value="1"/>
</dbReference>
<feature type="compositionally biased region" description="Basic and acidic residues" evidence="9">
    <location>
        <begin position="920"/>
        <end position="938"/>
    </location>
</feature>
<proteinExistence type="predicted"/>
<keyword evidence="13" id="KW-1185">Reference proteome</keyword>
<keyword evidence="3 7" id="KW-0479">Metal-binding</keyword>
<gene>
    <name evidence="14" type="primary">LOC101860434</name>
</gene>
<dbReference type="PROSITE" id="PS50089">
    <property type="entry name" value="ZF_RING_2"/>
    <property type="match status" value="1"/>
</dbReference>
<dbReference type="Gene3D" id="3.30.40.10">
    <property type="entry name" value="Zinc/RING finger domain, C3HC4 (zinc finger)"/>
    <property type="match status" value="1"/>
</dbReference>
<dbReference type="InterPro" id="IPR007527">
    <property type="entry name" value="Znf_SWIM"/>
</dbReference>
<keyword evidence="3 7" id="KW-0863">Zinc-finger</keyword>
<feature type="compositionally biased region" description="Polar residues" evidence="9">
    <location>
        <begin position="1"/>
        <end position="16"/>
    </location>
</feature>
<dbReference type="PROSITE" id="PS00107">
    <property type="entry name" value="PROTEIN_KINASE_ATP"/>
    <property type="match status" value="1"/>
</dbReference>
<feature type="compositionally biased region" description="Basic residues" evidence="9">
    <location>
        <begin position="65"/>
        <end position="81"/>
    </location>
</feature>
<dbReference type="SUPFAM" id="SSF57850">
    <property type="entry name" value="RING/U-box"/>
    <property type="match status" value="1"/>
</dbReference>
<evidence type="ECO:0000256" key="9">
    <source>
        <dbReference type="SAM" id="MobiDB-lite"/>
    </source>
</evidence>
<dbReference type="PROSITE" id="PS50011">
    <property type="entry name" value="PROTEIN_KINASE_DOM"/>
    <property type="match status" value="1"/>
</dbReference>
<feature type="binding site" evidence="8">
    <location>
        <position position="1330"/>
    </location>
    <ligand>
        <name>ATP</name>
        <dbReference type="ChEBI" id="CHEBI:30616"/>
    </ligand>
</feature>
<sequence>MASSSGIEASVEQTASAGAAEPCSTLEASADLEDSTGSFDVDAENAPMQSSSKGASYEETFQGPHKWRQHLRHVPSTKRKKNPQESDNQVNFGSESEQDDSFMDTTNDEDTNLSLDSSSLDLKEANSGDNDETSGNVPPWKKEFLERSKYRKMYKQTTATGGQASQIPVTVRRRGSLHGHSESAFTRQVVYSGLTPSASRKKLSPSNSFRQNSNSSAHPGRRTALQQGALTDLSTNTDLTKKRIERVQRARLYLLQQTGPNSFLIGGDSPDHKYRVIIGPQTCSCGRGPHCVHVLFVMLRVFKVGESDPCLWSRTLKNYEVENLFRIYHDKRSSRITKRRPSQRKKEVVKQEVEGGEEEMESSSTDTLDHGRMPSESDAGSVREEEDTCPICLLEMLEGESLICCENGCHNRLHHHCIAIWFEECRRQNDPLNCPLCRAQWKTTTVEIKSTQSSTPPDGPDVPPNTRASSPQPEEDSYRLPYAEPIPPELQETAAPWIEALGSDLVSCLLSRNWSIREAGLKHLSKEIMATLIKGAGEGRSGVIVSPVRRAATHNMLQTACNILAYMCADPVYRVFVASLRSMRTMLSYTPCRDAEQRKRLQTILKPIVEAIILKCTDGNRRTSQLSLSTLVELGKGQDGELAVGREILNPGADGLDGLNYVLKCVTEEYSIESVPWQWLLGRLYVIDRLLEEFPADFLPRPEEMPDAAGAADADDAGDVEGAAAGPGEGKTQGESSEIGASNYNRLMSVAHFSVKAVCSAHMRIARMSRRVFLLSAKLGAHVQSVILELKDLLAQIDSTSVASLRRKLDRIVEDFQLSERIVHELMHGSGKKGRLDSPCHTPVESPSSTPRCNSPVHGGNDQHSEMGGTSVSDKTAPVPSVPPNSPVQRPKRKLKRAIPRRSFRETNHPSTPPPTSENSPEKNSIHQKENLVPETKGKPVSGDFPGIGLTRLGSSSPPIRKRSNLPLRRKTIEGDNVSKRGGSSSPTIRRRTVDGSTLSCGSSQSAPPPASRTSPTTVPAQQQLPPVSSRVPPPIMLSPILPTISVTDTSAQGTGMFNPVALSDLDENAKESSEEADSGGGADFYGTLKASARHEEDHMSLCTKEDLKCPAPPPNSNGSKSQCSPPTAAAPSSCGCQCHCQDPPRPLDSTTASPKSGTVGVPNTPESADNSHYHTAEHESMSSDDFLDFSQEATPSKDEKPVSFKSEVAESPKSSPSHSVHSGASSKSDDCGTCKEEVEREEAEALAKALDVSERQTPCPVVPGLTPSAREEVITIRIQPDDESDGVSSAPSMYMEKVHWVKGPLLGTGAYSSCYQSRDVRTGVIMAVKQISFCRNSPQEQEKVVEAITEEIHMMAKLNHPNIVRILGATKQGCHFNMFVEWMPGGSVSYLLGEYGAFTDQVIVSYTRQILRGLAYLHDNQILHRDLKGANLLVDSTGQALRIGDFGASARLASQATGAGEFQGQLLGTIAFMAPEVLRGESYGRACDIWSVGCVMIEMSTTKPPWNATDISNHLALIFKIASSVDSPPIPENTAPPLRDLMLRCLEQASADRPSAKDLLLHPLFTQCFTNNSYNGTSYTGSSLSTKNGCVLRLPTDKGQLC</sequence>
<feature type="compositionally biased region" description="Acidic residues" evidence="9">
    <location>
        <begin position="96"/>
        <end position="111"/>
    </location>
</feature>
<dbReference type="InterPro" id="IPR050538">
    <property type="entry name" value="MAP_kinase_kinase_kinase"/>
</dbReference>
<feature type="compositionally biased region" description="Polar residues" evidence="9">
    <location>
        <begin position="85"/>
        <end position="95"/>
    </location>
</feature>
<dbReference type="SUPFAM" id="SSF56112">
    <property type="entry name" value="Protein kinase-like (PK-like)"/>
    <property type="match status" value="1"/>
</dbReference>
<dbReference type="Proteomes" id="UP000694888">
    <property type="component" value="Unplaced"/>
</dbReference>
<feature type="region of interest" description="Disordered" evidence="9">
    <location>
        <begin position="196"/>
        <end position="232"/>
    </location>
</feature>
<feature type="region of interest" description="Disordered" evidence="9">
    <location>
        <begin position="828"/>
        <end position="1034"/>
    </location>
</feature>
<feature type="region of interest" description="Disordered" evidence="9">
    <location>
        <begin position="1"/>
        <end position="143"/>
    </location>
</feature>
<feature type="domain" description="RING-type" evidence="11">
    <location>
        <begin position="389"/>
        <end position="438"/>
    </location>
</feature>
<feature type="domain" description="SWIM-type" evidence="12">
    <location>
        <begin position="274"/>
        <end position="302"/>
    </location>
</feature>
<evidence type="ECO:0000313" key="13">
    <source>
        <dbReference type="Proteomes" id="UP000694888"/>
    </source>
</evidence>
<dbReference type="GO" id="GO:0016301">
    <property type="term" value="F:kinase activity"/>
    <property type="evidence" value="ECO:0007669"/>
    <property type="project" value="UniProtKB-KW"/>
</dbReference>
<dbReference type="InterPro" id="IPR008271">
    <property type="entry name" value="Ser/Thr_kinase_AS"/>
</dbReference>
<evidence type="ECO:0000259" key="10">
    <source>
        <dbReference type="PROSITE" id="PS50011"/>
    </source>
</evidence>